<evidence type="ECO:0000313" key="2">
    <source>
        <dbReference type="Proteomes" id="UP001208570"/>
    </source>
</evidence>
<protein>
    <recommendedName>
        <fullName evidence="3">Reverse transcriptase domain-containing protein</fullName>
    </recommendedName>
</protein>
<keyword evidence="2" id="KW-1185">Reference proteome</keyword>
<name>A0AAD9K3V8_9ANNE</name>
<dbReference type="Proteomes" id="UP001208570">
    <property type="component" value="Unassembled WGS sequence"/>
</dbReference>
<comment type="caution">
    <text evidence="1">The sequence shown here is derived from an EMBL/GenBank/DDBJ whole genome shotgun (WGS) entry which is preliminary data.</text>
</comment>
<sequence length="149" mass="16072">MIAKKLTWLLPPHHSLFGFVRGKSTTDAIAQLIGDITNVLNSNGQNKTTAVTFLDLDKAFERAQPQAILESLITLGLKTVTKGTRLHPYANDLVLVSNGVNLSQGIQQSIHRLTTAAGLGLLFSSAKTKTVLFPLHTTGLPSENNQQIS</sequence>
<accession>A0AAD9K3V8</accession>
<reference evidence="1" key="1">
    <citation type="journal article" date="2023" name="Mol. Biol. Evol.">
        <title>Third-Generation Sequencing Reveals the Adaptive Role of the Epigenome in Three Deep-Sea Polychaetes.</title>
        <authorList>
            <person name="Perez M."/>
            <person name="Aroh O."/>
            <person name="Sun Y."/>
            <person name="Lan Y."/>
            <person name="Juniper S.K."/>
            <person name="Young C.R."/>
            <person name="Angers B."/>
            <person name="Qian P.Y."/>
        </authorList>
    </citation>
    <scope>NUCLEOTIDE SEQUENCE</scope>
    <source>
        <strain evidence="1">P08H-3</strain>
    </source>
</reference>
<organism evidence="1 2">
    <name type="scientific">Paralvinella palmiformis</name>
    <dbReference type="NCBI Taxonomy" id="53620"/>
    <lineage>
        <taxon>Eukaryota</taxon>
        <taxon>Metazoa</taxon>
        <taxon>Spiralia</taxon>
        <taxon>Lophotrochozoa</taxon>
        <taxon>Annelida</taxon>
        <taxon>Polychaeta</taxon>
        <taxon>Sedentaria</taxon>
        <taxon>Canalipalpata</taxon>
        <taxon>Terebellida</taxon>
        <taxon>Terebelliformia</taxon>
        <taxon>Alvinellidae</taxon>
        <taxon>Paralvinella</taxon>
    </lineage>
</organism>
<dbReference type="EMBL" id="JAODUP010000079">
    <property type="protein sequence ID" value="KAK2163440.1"/>
    <property type="molecule type" value="Genomic_DNA"/>
</dbReference>
<evidence type="ECO:0008006" key="3">
    <source>
        <dbReference type="Google" id="ProtNLM"/>
    </source>
</evidence>
<proteinExistence type="predicted"/>
<gene>
    <name evidence="1" type="ORF">LSH36_79g03002</name>
</gene>
<dbReference type="AlphaFoldDB" id="A0AAD9K3V8"/>
<evidence type="ECO:0000313" key="1">
    <source>
        <dbReference type="EMBL" id="KAK2163440.1"/>
    </source>
</evidence>